<evidence type="ECO:0000256" key="1">
    <source>
        <dbReference type="SAM" id="Phobius"/>
    </source>
</evidence>
<reference evidence="3" key="1">
    <citation type="submission" date="2020-04" db="EMBL/GenBank/DDBJ databases">
        <authorList>
            <person name="Chiriac C."/>
            <person name="Salcher M."/>
            <person name="Ghai R."/>
            <person name="Kavagutti S V."/>
        </authorList>
    </citation>
    <scope>NUCLEOTIDE SEQUENCE</scope>
</reference>
<organism evidence="3">
    <name type="scientific">uncultured Caudovirales phage</name>
    <dbReference type="NCBI Taxonomy" id="2100421"/>
    <lineage>
        <taxon>Viruses</taxon>
        <taxon>Duplodnaviria</taxon>
        <taxon>Heunggongvirae</taxon>
        <taxon>Uroviricota</taxon>
        <taxon>Caudoviricetes</taxon>
        <taxon>Peduoviridae</taxon>
        <taxon>Maltschvirus</taxon>
        <taxon>Maltschvirus maltsch</taxon>
    </lineage>
</organism>
<feature type="transmembrane region" description="Helical" evidence="1">
    <location>
        <begin position="20"/>
        <end position="39"/>
    </location>
</feature>
<protein>
    <submittedName>
        <fullName evidence="3">Uncharacterized protein</fullName>
    </submittedName>
</protein>
<accession>A0A6J5LKH1</accession>
<sequence length="90" mass="10211">MRINLIYKSEKQMTAFLGHLNFMPFMYGIVLFLSAFMIIRNIANGRIGQALGITGLLWLGFSIHGDQSETRMGVAIAALLLDMTWSRIFR</sequence>
<keyword evidence="1" id="KW-0472">Membrane</keyword>
<name>A0A6J5LKH1_9CAUD</name>
<keyword evidence="1" id="KW-1133">Transmembrane helix</keyword>
<dbReference type="EMBL" id="LR796293">
    <property type="protein sequence ID" value="CAB4135088.1"/>
    <property type="molecule type" value="Genomic_DNA"/>
</dbReference>
<evidence type="ECO:0000313" key="3">
    <source>
        <dbReference type="EMBL" id="CAB4135088.1"/>
    </source>
</evidence>
<dbReference type="EMBL" id="LR796243">
    <property type="protein sequence ID" value="CAB4131160.1"/>
    <property type="molecule type" value="Genomic_DNA"/>
</dbReference>
<gene>
    <name evidence="2" type="ORF">UFOVP121_65</name>
    <name evidence="3" type="ORF">UFOVP277_70</name>
</gene>
<evidence type="ECO:0000313" key="2">
    <source>
        <dbReference type="EMBL" id="CAB4131160.1"/>
    </source>
</evidence>
<proteinExistence type="predicted"/>
<keyword evidence="1" id="KW-0812">Transmembrane</keyword>